<accession>A0AAD6SSM1</accession>
<dbReference type="PROSITE" id="PS51821">
    <property type="entry name" value="VELVET"/>
    <property type="match status" value="1"/>
</dbReference>
<dbReference type="Gene3D" id="2.60.40.3960">
    <property type="entry name" value="Velvet domain"/>
    <property type="match status" value="1"/>
</dbReference>
<keyword evidence="3" id="KW-0804">Transcription</keyword>
<dbReference type="Proteomes" id="UP001218188">
    <property type="component" value="Unassembled WGS sequence"/>
</dbReference>
<keyword evidence="4" id="KW-0539">Nucleus</keyword>
<evidence type="ECO:0000313" key="7">
    <source>
        <dbReference type="EMBL" id="KAJ7032381.1"/>
    </source>
</evidence>
<protein>
    <submittedName>
        <fullName evidence="7">Velvet factor-domain-containing protein</fullName>
    </submittedName>
</protein>
<organism evidence="7 8">
    <name type="scientific">Mycena alexandri</name>
    <dbReference type="NCBI Taxonomy" id="1745969"/>
    <lineage>
        <taxon>Eukaryota</taxon>
        <taxon>Fungi</taxon>
        <taxon>Dikarya</taxon>
        <taxon>Basidiomycota</taxon>
        <taxon>Agaricomycotina</taxon>
        <taxon>Agaricomycetes</taxon>
        <taxon>Agaricomycetidae</taxon>
        <taxon>Agaricales</taxon>
        <taxon>Marasmiineae</taxon>
        <taxon>Mycenaceae</taxon>
        <taxon>Mycena</taxon>
    </lineage>
</organism>
<feature type="domain" description="Velvet" evidence="6">
    <location>
        <begin position="1"/>
        <end position="124"/>
    </location>
</feature>
<sequence>MYYPTTTPSSPAISTPDNDCLNRTHWLFGAKFVEPHAIGFGESGQKHLLFTFSDLAVRLEGHFILRYRFFDIFSNPAGSASSRILAECHGQPFKMYSSKDAPSLKESTMLTKRLGNYGVPVKIRKRRRSPRKKKNLANREDDEHTNFTSSSP</sequence>
<gene>
    <name evidence="7" type="ORF">C8F04DRAFT_959036</name>
</gene>
<dbReference type="InterPro" id="IPR037525">
    <property type="entry name" value="Velvet_dom"/>
</dbReference>
<keyword evidence="2" id="KW-0805">Transcription regulation</keyword>
<dbReference type="InterPro" id="IPR038491">
    <property type="entry name" value="Velvet_dom_sf"/>
</dbReference>
<dbReference type="PANTHER" id="PTHR33572:SF3">
    <property type="entry name" value="VELVET COMPLEX SUBUNIT B"/>
    <property type="match status" value="1"/>
</dbReference>
<evidence type="ECO:0000256" key="2">
    <source>
        <dbReference type="ARBA" id="ARBA00023015"/>
    </source>
</evidence>
<evidence type="ECO:0000313" key="8">
    <source>
        <dbReference type="Proteomes" id="UP001218188"/>
    </source>
</evidence>
<dbReference type="EMBL" id="JARJCM010000073">
    <property type="protein sequence ID" value="KAJ7032381.1"/>
    <property type="molecule type" value="Genomic_DNA"/>
</dbReference>
<name>A0AAD6SSM1_9AGAR</name>
<keyword evidence="8" id="KW-1185">Reference proteome</keyword>
<dbReference type="InterPro" id="IPR021740">
    <property type="entry name" value="Velvet"/>
</dbReference>
<proteinExistence type="predicted"/>
<dbReference type="PANTHER" id="PTHR33572">
    <property type="entry name" value="SPORE DEVELOPMENT REGULATOR VOSA"/>
    <property type="match status" value="1"/>
</dbReference>
<dbReference type="AlphaFoldDB" id="A0AAD6SSM1"/>
<comment type="subcellular location">
    <subcellularLocation>
        <location evidence="1">Nucleus</location>
    </subcellularLocation>
</comment>
<evidence type="ECO:0000256" key="1">
    <source>
        <dbReference type="ARBA" id="ARBA00004123"/>
    </source>
</evidence>
<feature type="region of interest" description="Disordered" evidence="5">
    <location>
        <begin position="120"/>
        <end position="152"/>
    </location>
</feature>
<dbReference type="Pfam" id="PF11754">
    <property type="entry name" value="Velvet"/>
    <property type="match status" value="1"/>
</dbReference>
<evidence type="ECO:0000256" key="4">
    <source>
        <dbReference type="ARBA" id="ARBA00023242"/>
    </source>
</evidence>
<evidence type="ECO:0000256" key="3">
    <source>
        <dbReference type="ARBA" id="ARBA00023163"/>
    </source>
</evidence>
<reference evidence="7" key="1">
    <citation type="submission" date="2023-03" db="EMBL/GenBank/DDBJ databases">
        <title>Massive genome expansion in bonnet fungi (Mycena s.s.) driven by repeated elements and novel gene families across ecological guilds.</title>
        <authorList>
            <consortium name="Lawrence Berkeley National Laboratory"/>
            <person name="Harder C.B."/>
            <person name="Miyauchi S."/>
            <person name="Viragh M."/>
            <person name="Kuo A."/>
            <person name="Thoen E."/>
            <person name="Andreopoulos B."/>
            <person name="Lu D."/>
            <person name="Skrede I."/>
            <person name="Drula E."/>
            <person name="Henrissat B."/>
            <person name="Morin E."/>
            <person name="Kohler A."/>
            <person name="Barry K."/>
            <person name="LaButti K."/>
            <person name="Morin E."/>
            <person name="Salamov A."/>
            <person name="Lipzen A."/>
            <person name="Mereny Z."/>
            <person name="Hegedus B."/>
            <person name="Baldrian P."/>
            <person name="Stursova M."/>
            <person name="Weitz H."/>
            <person name="Taylor A."/>
            <person name="Grigoriev I.V."/>
            <person name="Nagy L.G."/>
            <person name="Martin F."/>
            <person name="Kauserud H."/>
        </authorList>
    </citation>
    <scope>NUCLEOTIDE SEQUENCE</scope>
    <source>
        <strain evidence="7">CBHHK200</strain>
    </source>
</reference>
<evidence type="ECO:0000259" key="6">
    <source>
        <dbReference type="PROSITE" id="PS51821"/>
    </source>
</evidence>
<feature type="compositionally biased region" description="Basic residues" evidence="5">
    <location>
        <begin position="122"/>
        <end position="136"/>
    </location>
</feature>
<dbReference type="GO" id="GO:0005634">
    <property type="term" value="C:nucleus"/>
    <property type="evidence" value="ECO:0007669"/>
    <property type="project" value="UniProtKB-SubCell"/>
</dbReference>
<comment type="caution">
    <text evidence="7">The sequence shown here is derived from an EMBL/GenBank/DDBJ whole genome shotgun (WGS) entry which is preliminary data.</text>
</comment>
<evidence type="ECO:0000256" key="5">
    <source>
        <dbReference type="SAM" id="MobiDB-lite"/>
    </source>
</evidence>